<sequence length="1835" mass="184867">MADATRSLESCCVHVWQRVDGDVHAHDAVTAKLKQLGCKVAARLNKDITHVIFQRKFNSTAAERKTEDEDLRKIYSRLPKDPPAFVVNPLWLTLSETAGAPVKERQYIVRRPADPIFLTSPNKSGELCVSLWDASAWLVPVFQGPLPTNAILTGPAGPRRKRKSCAARPREQVELPDIDDALFSSSQQIRELNEHGGSFSDGEVRKASVAPVLSDVEEDEEKLPRSKPCGPAPSSKPPAGTCRPQSEQRAGAAQRNLAGAKRGTLQTTLKFAVIPKKPRLSLAEGGGPSSAAQAVPARQANPQQPAADRKVAEQPAWDKDGADNRGPQKAADLPPDTKLQKPPPAVPPVPQSAWSPAPPPLPLTQQQHQQQAERTGVPEPTNTAQQRATAGARYSALRCAVVPAGGADTRRLAGSGLPDAVGRGSLGHAAPAAPLAPLPPPAAATNPRPDLSLPTRLQAPQKPVEGGSAGDVVGTVAATATAELPPAASHVGKAEDGNAGQVPPHVGPDAAAAPAPAASAVAPHAVTRGSAHRRSRSISGTPLGPALIKSMGRLTPKATPQGLTPGCLVLPKLKSQGGATPAAAAAGTPAAPSTGPNTASSAHKAAEAEPAGQAGPAAEAQPAAAAAYPYQSPELQRKSMPAPASGQGPVGAAGQQAVAASGVPGGQPVATASVRRSARARGLLPPTPPPMGNVPVAPPSLPVQLQEAQAGQGDAPKGAAELGEVAGAAAAPSLDLGSGPAGCAAAKTPTLHVAVAASTHSRATRADDDARLVVCGEVNGVREGCADTGRRSQRRASSSQARMPLPLSPVVHASVSGRAQGPEHAPASAPWLAGAVQAHVANAAAAAVVAPAEAARTAAPAVAGLTPGSVLRRSARLGGLSPLVSGLLKPQLGDRDASEKGQAPAVQPAGNGQQQDQQSPGAAWAGFQPVLQPRLQGPPPLQLQKALSRELVGLALQGAAWAAPPEEQPAAVGGCTPATGRMTRRRQRGSACEESAGVSPQQQQQQPAAASMLRPPAQCGEAEQKLPPDLVVALPSPALCTRSRARGAAGTPRLLQDGSATQQPQPCEETTGPLPPHPASRRTPARAGDPSAQVPPQPQPRPPRDEGGDSDALRLADGVARVAAQAATVVAPPSTRGRPGSVTRSRRRAIESELECAAQAPPSPAARGVRARATAALLEAAAPPANATQSPGGTGRSGPADKAAPTVVAPPGRPPRPTPAARQGTCSAAGPKDRTQSIQAATIGPASIALAEGASGTVCQEPHKPTDATPRAATARGAAAAAGVRAGAPRPPRSSSRKRPLDAQSAALATVDSTDGAAAATPVSGATGVPLTVAPSAAGGGDGRTEGDAGSPSATAAAATTKPVEPKAASRLQARPPPRSRLRLRKQDGDPISLTGDPGVGAATDAVGAQEGAVAGASAQAVPTQGPTKRRKTLPTATPQAAKDGGKEPGRSEPHAAAAAGAAAAQDAQGRTGGASEPAAAAQSGSNQAQPPAGGDGRALPKGAPATAARSGAVDGRKVAPQRPSIGSAAPTKPGGLQCMLSRSVGLAGATPSVGKGAPRPTSMCLGSGASRLNRLASGVGAEVAGLGALEPSLAGAAEAPAAPALGQYPRGKEHPMRAGYRYLASTRVGKEMEATLEKAIKQLGNARLCTPGYEDGHITHLVVGDAETRTVKVLLGIANGALFVKPSWVESSVAAGVWVPEEEHLLQSAFAATASKVRAQLQAQQRGAGASTGAPADAAEVQQAGAVQAKPLAQRLVVVRCAQCNGPGLGELQKRKADLEKLALAPGGRVVPVRSAALLIVVGGSASQTEKRQMQVATEEWLLRLAETHVWQEP</sequence>
<evidence type="ECO:0000313" key="4">
    <source>
        <dbReference type="Proteomes" id="UP001165080"/>
    </source>
</evidence>
<dbReference type="PANTHER" id="PTHR14625">
    <property type="entry name" value="MICROCEPHALIN"/>
    <property type="match status" value="1"/>
</dbReference>
<proteinExistence type="predicted"/>
<feature type="region of interest" description="Disordered" evidence="1">
    <location>
        <begin position="431"/>
        <end position="470"/>
    </location>
</feature>
<feature type="region of interest" description="Disordered" evidence="1">
    <location>
        <begin position="1255"/>
        <end position="1537"/>
    </location>
</feature>
<feature type="compositionally biased region" description="Low complexity" evidence="1">
    <location>
        <begin position="1456"/>
        <end position="1493"/>
    </location>
</feature>
<keyword evidence="4" id="KW-1185">Reference proteome</keyword>
<feature type="compositionally biased region" description="Low complexity" evidence="1">
    <location>
        <begin position="1406"/>
        <end position="1422"/>
    </location>
</feature>
<feature type="compositionally biased region" description="Low complexity" evidence="1">
    <location>
        <begin position="1267"/>
        <end position="1288"/>
    </location>
</feature>
<dbReference type="PROSITE" id="PS50172">
    <property type="entry name" value="BRCT"/>
    <property type="match status" value="2"/>
</dbReference>
<dbReference type="InterPro" id="IPR036420">
    <property type="entry name" value="BRCT_dom_sf"/>
</dbReference>
<feature type="region of interest" description="Disordered" evidence="1">
    <location>
        <begin position="888"/>
        <end position="922"/>
    </location>
</feature>
<comment type="caution">
    <text evidence="3">The sequence shown here is derived from an EMBL/GenBank/DDBJ whole genome shotgun (WGS) entry which is preliminary data.</text>
</comment>
<feature type="compositionally biased region" description="Low complexity" evidence="1">
    <location>
        <begin position="907"/>
        <end position="922"/>
    </location>
</feature>
<evidence type="ECO:0000256" key="1">
    <source>
        <dbReference type="SAM" id="MobiDB-lite"/>
    </source>
</evidence>
<feature type="domain" description="BRCT" evidence="2">
    <location>
        <begin position="1613"/>
        <end position="1707"/>
    </location>
</feature>
<organism evidence="3 4">
    <name type="scientific">Pleodorina starrii</name>
    <dbReference type="NCBI Taxonomy" id="330485"/>
    <lineage>
        <taxon>Eukaryota</taxon>
        <taxon>Viridiplantae</taxon>
        <taxon>Chlorophyta</taxon>
        <taxon>core chlorophytes</taxon>
        <taxon>Chlorophyceae</taxon>
        <taxon>CS clade</taxon>
        <taxon>Chlamydomonadales</taxon>
        <taxon>Volvocaceae</taxon>
        <taxon>Pleodorina</taxon>
    </lineage>
</organism>
<feature type="region of interest" description="Disordered" evidence="1">
    <location>
        <begin position="1044"/>
        <end position="1111"/>
    </location>
</feature>
<protein>
    <recommendedName>
        <fullName evidence="2">BRCT domain-containing protein</fullName>
    </recommendedName>
</protein>
<feature type="compositionally biased region" description="Low complexity" evidence="1">
    <location>
        <begin position="289"/>
        <end position="306"/>
    </location>
</feature>
<feature type="compositionally biased region" description="Low complexity" evidence="1">
    <location>
        <begin position="641"/>
        <end position="684"/>
    </location>
</feature>
<feature type="region of interest" description="Disordered" evidence="1">
    <location>
        <begin position="487"/>
        <end position="548"/>
    </location>
</feature>
<feature type="region of interest" description="Disordered" evidence="1">
    <location>
        <begin position="151"/>
        <end position="171"/>
    </location>
</feature>
<dbReference type="InterPro" id="IPR001357">
    <property type="entry name" value="BRCT_dom"/>
</dbReference>
<evidence type="ECO:0000313" key="3">
    <source>
        <dbReference type="EMBL" id="GLC47838.1"/>
    </source>
</evidence>
<feature type="region of interest" description="Disordered" evidence="1">
    <location>
        <begin position="1126"/>
        <end position="1149"/>
    </location>
</feature>
<feature type="compositionally biased region" description="Basic and acidic residues" evidence="1">
    <location>
        <begin position="307"/>
        <end position="323"/>
    </location>
</feature>
<feature type="compositionally biased region" description="Pro residues" evidence="1">
    <location>
        <begin position="341"/>
        <end position="362"/>
    </location>
</feature>
<feature type="compositionally biased region" description="Pro residues" evidence="1">
    <location>
        <begin position="685"/>
        <end position="698"/>
    </location>
</feature>
<feature type="compositionally biased region" description="Low complexity" evidence="1">
    <location>
        <begin position="961"/>
        <end position="971"/>
    </location>
</feature>
<feature type="compositionally biased region" description="Basic and acidic residues" evidence="1">
    <location>
        <begin position="1102"/>
        <end position="1111"/>
    </location>
</feature>
<gene>
    <name evidence="3" type="primary">PLEST000582</name>
    <name evidence="3" type="ORF">PLESTB_000031100</name>
</gene>
<feature type="compositionally biased region" description="Low complexity" evidence="1">
    <location>
        <begin position="1348"/>
        <end position="1361"/>
    </location>
</feature>
<feature type="region of interest" description="Disordered" evidence="1">
    <location>
        <begin position="579"/>
        <end position="698"/>
    </location>
</feature>
<feature type="domain" description="BRCT" evidence="2">
    <location>
        <begin position="33"/>
        <end position="109"/>
    </location>
</feature>
<dbReference type="GO" id="GO:0000278">
    <property type="term" value="P:mitotic cell cycle"/>
    <property type="evidence" value="ECO:0007669"/>
    <property type="project" value="TreeGrafter"/>
</dbReference>
<feature type="compositionally biased region" description="Basic and acidic residues" evidence="1">
    <location>
        <begin position="1444"/>
        <end position="1454"/>
    </location>
</feature>
<feature type="compositionally biased region" description="Low complexity" evidence="1">
    <location>
        <begin position="502"/>
        <end position="526"/>
    </location>
</feature>
<reference evidence="3 4" key="1">
    <citation type="journal article" date="2023" name="Commun. Biol.">
        <title>Reorganization of the ancestral sex-determining regions during the evolution of trioecy in Pleodorina starrii.</title>
        <authorList>
            <person name="Takahashi K."/>
            <person name="Suzuki S."/>
            <person name="Kawai-Toyooka H."/>
            <person name="Yamamoto K."/>
            <person name="Hamaji T."/>
            <person name="Ootsuki R."/>
            <person name="Yamaguchi H."/>
            <person name="Kawachi M."/>
            <person name="Higashiyama T."/>
            <person name="Nozaki H."/>
        </authorList>
    </citation>
    <scope>NUCLEOTIDE SEQUENCE [LARGE SCALE GENOMIC DNA]</scope>
    <source>
        <strain evidence="3 4">NIES-4479</strain>
    </source>
</reference>
<dbReference type="Gene3D" id="3.40.50.10190">
    <property type="entry name" value="BRCT domain"/>
    <property type="match status" value="2"/>
</dbReference>
<dbReference type="InterPro" id="IPR022047">
    <property type="entry name" value="Microcephalin-like"/>
</dbReference>
<feature type="region of interest" description="Disordered" evidence="1">
    <location>
        <begin position="211"/>
        <end position="261"/>
    </location>
</feature>
<feature type="region of interest" description="Disordered" evidence="1">
    <location>
        <begin position="280"/>
        <end position="393"/>
    </location>
</feature>
<dbReference type="EMBL" id="BRXU01000001">
    <property type="protein sequence ID" value="GLC47838.1"/>
    <property type="molecule type" value="Genomic_DNA"/>
</dbReference>
<feature type="compositionally biased region" description="Low complexity" evidence="1">
    <location>
        <begin position="363"/>
        <end position="372"/>
    </location>
</feature>
<feature type="region of interest" description="Disordered" evidence="1">
    <location>
        <begin position="1180"/>
        <end position="1236"/>
    </location>
</feature>
<name>A0A9W6B916_9CHLO</name>
<dbReference type="Proteomes" id="UP001165080">
    <property type="component" value="Unassembled WGS sequence"/>
</dbReference>
<feature type="compositionally biased region" description="Low complexity" evidence="1">
    <location>
        <begin position="579"/>
        <end position="627"/>
    </location>
</feature>
<feature type="region of interest" description="Disordered" evidence="1">
    <location>
        <begin position="784"/>
        <end position="807"/>
    </location>
</feature>
<dbReference type="PANTHER" id="PTHR14625:SF3">
    <property type="entry name" value="MICROCEPHALIN"/>
    <property type="match status" value="1"/>
</dbReference>
<dbReference type="SUPFAM" id="SSF52113">
    <property type="entry name" value="BRCT domain"/>
    <property type="match status" value="2"/>
</dbReference>
<feature type="compositionally biased region" description="Low complexity" evidence="1">
    <location>
        <begin position="1000"/>
        <end position="1010"/>
    </location>
</feature>
<accession>A0A9W6B916</accession>
<evidence type="ECO:0000259" key="2">
    <source>
        <dbReference type="PROSITE" id="PS50172"/>
    </source>
</evidence>
<feature type="region of interest" description="Disordered" evidence="1">
    <location>
        <begin position="961"/>
        <end position="1022"/>
    </location>
</feature>